<keyword evidence="3" id="KW-1185">Reference proteome</keyword>
<evidence type="ECO:0000313" key="2">
    <source>
        <dbReference type="EMBL" id="QPL15294.1"/>
    </source>
</evidence>
<dbReference type="GeneID" id="80539583"/>
<organism evidence="2 3">
    <name type="scientific">Hymenopteran arli-related virus OKIAV98</name>
    <dbReference type="NCBI Taxonomy" id="2792565"/>
    <lineage>
        <taxon>Viruses</taxon>
        <taxon>Riboviria</taxon>
        <taxon>Orthornavirae</taxon>
        <taxon>Negarnaviricota</taxon>
        <taxon>Haploviricotina</taxon>
        <taxon>Monjiviricetes</taxon>
        <taxon>Mononegavirales</taxon>
        <taxon>Lispiviridae</taxon>
        <taxon>Synelinevirus</taxon>
        <taxon>Synelinevirus bonnense</taxon>
    </lineage>
</organism>
<accession>A0AAE7TPI5</accession>
<feature type="transmembrane region" description="Helical" evidence="1">
    <location>
        <begin position="485"/>
        <end position="506"/>
    </location>
</feature>
<dbReference type="KEGG" id="vg:80539583"/>
<reference evidence="2" key="1">
    <citation type="journal article" date="2019" name="PLoS Pathog.">
        <title>Re-assessing the diversity of negative strand RNA viruses in insects.</title>
        <authorList>
            <person name="Kafer S."/>
            <person name="Paraskevopoulou S."/>
            <person name="Zirkel F."/>
            <person name="Wieseke N."/>
            <person name="Donath A."/>
            <person name="Petersen M."/>
            <person name="Jones T.C."/>
            <person name="Liu S."/>
            <person name="Zhou X."/>
            <person name="Middendorf M."/>
            <person name="Junglen S."/>
            <person name="Misof B."/>
            <person name="Drosten C."/>
        </authorList>
    </citation>
    <scope>NUCLEOTIDE SEQUENCE</scope>
    <source>
        <strain evidence="2">OKIAV98</strain>
    </source>
</reference>
<proteinExistence type="predicted"/>
<feature type="transmembrane region" description="Helical" evidence="1">
    <location>
        <begin position="109"/>
        <end position="127"/>
    </location>
</feature>
<name>A0AAE7TPI5_9MONO</name>
<feature type="transmembrane region" description="Helical" evidence="1">
    <location>
        <begin position="51"/>
        <end position="71"/>
    </location>
</feature>
<keyword evidence="1" id="KW-0812">Transmembrane</keyword>
<dbReference type="Proteomes" id="UP000829906">
    <property type="component" value="Segment"/>
</dbReference>
<protein>
    <submittedName>
        <fullName evidence="2">Glycoprotein</fullName>
    </submittedName>
</protein>
<dbReference type="EMBL" id="MW288166">
    <property type="protein sequence ID" value="QPL15294.1"/>
    <property type="molecule type" value="Viral_cRNA"/>
</dbReference>
<dbReference type="RefSeq" id="YP_010800923.1">
    <property type="nucleotide sequence ID" value="NC_076919.1"/>
</dbReference>
<sequence length="530" mass="60419">MKANRYLIFCLILIIIFIEVNSMHESSNLKVFDESHFLPSVGVYLEPGGHYLSYSGSIFIPFVYVLPNIAFTSNNSCSGDNNITESYFHVLEHLRDMVGIQNKARSKRMLFPIVSILSGGLSLWNTIEVQGIKRKIEYMQEMSTHMDRELNDVISSHNKIIDKVGSISVMVGDNTRTINRIVNMYSCEERKRRNMQTYMTNWLFSAPSEFLLAYTGALTGSVTPSLLSAKNLNHVILDHPDMKGTIYQSEPTITYELGNVVLTEVKVFHQALIKGIIQLPKIVNNTPMPVYNTYITNVIHNKVSTIIDLPGSMVCDKYLRCWEPDMSKCLKFSHRLLCLYGSAQVENTCLEYIRTKNDTSKCDLKVRAIDNPVVVQTRSGVLIGGSGKPYKVYKRQGDIDVQSTTIPARDTSLMINQSYGDWISIDDNIYSTKISGYEYNFTVYLTPAKYPIDTLDKTKIDDEWKNIEKVKYEPIRFDSVSTTDGLYMTIISCVIFSTLYCFYSIYERIKDSHAKVRIDYPAIHELIGSH</sequence>
<evidence type="ECO:0000313" key="3">
    <source>
        <dbReference type="Proteomes" id="UP000829906"/>
    </source>
</evidence>
<keyword evidence="1" id="KW-0472">Membrane</keyword>
<evidence type="ECO:0000256" key="1">
    <source>
        <dbReference type="SAM" id="Phobius"/>
    </source>
</evidence>
<keyword evidence="1" id="KW-1133">Transmembrane helix</keyword>
<reference evidence="2" key="2">
    <citation type="submission" date="2020-11" db="EMBL/GenBank/DDBJ databases">
        <authorList>
            <person name="Kafer S."/>
            <person name="Paraskevopoulou S."/>
            <person name="Zirkel F."/>
            <person name="Wieseke N."/>
            <person name="Donath A."/>
            <person name="Petersen M."/>
            <person name="Jones T.C."/>
            <person name="Liu S."/>
            <person name="Zhou X."/>
            <person name="Middendorf M."/>
            <person name="Junglen S."/>
            <person name="Misof B."/>
            <person name="Drosten C."/>
        </authorList>
    </citation>
    <scope>NUCLEOTIDE SEQUENCE</scope>
    <source>
        <strain evidence="2">OKIAV98</strain>
    </source>
</reference>